<proteinExistence type="predicted"/>
<reference evidence="2" key="1">
    <citation type="submission" date="2020-05" db="EMBL/GenBank/DDBJ databases">
        <authorList>
            <person name="Chiriac C."/>
            <person name="Salcher M."/>
            <person name="Ghai R."/>
            <person name="Kavagutti S V."/>
        </authorList>
    </citation>
    <scope>NUCLEOTIDE SEQUENCE</scope>
</reference>
<gene>
    <name evidence="1" type="ORF">UFOVP1469_39</name>
    <name evidence="2" type="ORF">UFOVP1556_13</name>
</gene>
<organism evidence="2">
    <name type="scientific">uncultured Caudovirales phage</name>
    <dbReference type="NCBI Taxonomy" id="2100421"/>
    <lineage>
        <taxon>Viruses</taxon>
        <taxon>Duplodnaviria</taxon>
        <taxon>Heunggongvirae</taxon>
        <taxon>Uroviricota</taxon>
        <taxon>Caudoviricetes</taxon>
        <taxon>Peduoviridae</taxon>
        <taxon>Maltschvirus</taxon>
        <taxon>Maltschvirus maltsch</taxon>
    </lineage>
</organism>
<dbReference type="EMBL" id="LR797418">
    <property type="protein sequence ID" value="CAB4214981.1"/>
    <property type="molecule type" value="Genomic_DNA"/>
</dbReference>
<evidence type="ECO:0000313" key="1">
    <source>
        <dbReference type="EMBL" id="CAB4214981.1"/>
    </source>
</evidence>
<dbReference type="EMBL" id="LR798400">
    <property type="protein sequence ID" value="CAB5229215.1"/>
    <property type="molecule type" value="Genomic_DNA"/>
</dbReference>
<evidence type="ECO:0000313" key="2">
    <source>
        <dbReference type="EMBL" id="CAB5229215.1"/>
    </source>
</evidence>
<sequence>MAYTFAENQSGLLQIANIDTGVTSPSGVSSGSAAVIPTPPNVLGKIVRADDPTFGEGEFIMLVGVASTVVGSLVSYNATTYQTTLVPNTAVQACPVAVAMSANLAGTFGWYQIAGNAVIKKTAVAVTPQVTVFLSATAGRIKVLASAGLQVVAARSANLATIAATVSTVTVTINRPHLQSQIT</sequence>
<protein>
    <submittedName>
        <fullName evidence="2">Uncharacterized protein</fullName>
    </submittedName>
</protein>
<name>A0A6J7XEH5_9CAUD</name>
<accession>A0A6J7XEH5</accession>